<protein>
    <submittedName>
        <fullName evidence="2">ATP-binding protein</fullName>
    </submittedName>
</protein>
<gene>
    <name evidence="2" type="ORF">H8R94_08015</name>
</gene>
<accession>A0ABR7GHK2</accession>
<dbReference type="PANTHER" id="PTHR30050">
    <property type="entry name" value="CHROMOSOMAL REPLICATION INITIATOR PROTEIN DNAA"/>
    <property type="match status" value="1"/>
</dbReference>
<reference evidence="2 3" key="1">
    <citation type="submission" date="2020-08" db="EMBL/GenBank/DDBJ databases">
        <title>Genome public.</title>
        <authorList>
            <person name="Liu C."/>
            <person name="Sun Q."/>
        </authorList>
    </citation>
    <scope>NUCLEOTIDE SEQUENCE [LARGE SCALE GENOMIC DNA]</scope>
    <source>
        <strain evidence="2 3">NSJ-9</strain>
    </source>
</reference>
<dbReference type="PROSITE" id="PS00675">
    <property type="entry name" value="SIGMA54_INTERACT_1"/>
    <property type="match status" value="1"/>
</dbReference>
<proteinExistence type="predicted"/>
<comment type="caution">
    <text evidence="2">The sequence shown here is derived from an EMBL/GenBank/DDBJ whole genome shotgun (WGS) entry which is preliminary data.</text>
</comment>
<feature type="domain" description="AAA+ ATPase" evidence="1">
    <location>
        <begin position="182"/>
        <end position="312"/>
    </location>
</feature>
<sequence>MALTNAQYDSLMREYNNKQMRNHQIVIQREEELYRAVPELSRLDDEVSRLSVESIDRLLNGDAAGSAALKEKLGDIRKQRETLIQEHGYPLDYLTPPYDCPLCQDTGFVDGKRCRCFVQASIDLVYSQSHLDDILDQENFDVFSFDYYSKDIVDAKSGRSSLDFAKDAYETAQNFVQNFSTEGGSLLLYGDTGTGKTFLSNCIAKSLLDQGHSVIYFTAFQFFDIFEKDVFQKDEDAMEAHEQIFQCDLLIIDDLGTEFSNSFTTSQLFLCLNERLLRGKSTVISTNLSMKQLREIYSERTSSRIFSNYQPCKLFGDDIRIKKKLSNKS</sequence>
<keyword evidence="2" id="KW-0067">ATP-binding</keyword>
<dbReference type="SMART" id="SM00382">
    <property type="entry name" value="AAA"/>
    <property type="match status" value="1"/>
</dbReference>
<dbReference type="NCBIfam" id="NF005304">
    <property type="entry name" value="PRK06835.1"/>
    <property type="match status" value="1"/>
</dbReference>
<keyword evidence="2" id="KW-0547">Nucleotide-binding</keyword>
<dbReference type="Pfam" id="PF01695">
    <property type="entry name" value="IstB_IS21"/>
    <property type="match status" value="1"/>
</dbReference>
<dbReference type="InterPro" id="IPR002611">
    <property type="entry name" value="IstB_ATP-bd"/>
</dbReference>
<name>A0ABR7GHK2_9FIRM</name>
<dbReference type="InterPro" id="IPR003593">
    <property type="entry name" value="AAA+_ATPase"/>
</dbReference>
<dbReference type="InterPro" id="IPR027417">
    <property type="entry name" value="P-loop_NTPase"/>
</dbReference>
<dbReference type="RefSeq" id="WP_186854353.1">
    <property type="nucleotide sequence ID" value="NZ_JACOPG010000003.1"/>
</dbReference>
<dbReference type="Proteomes" id="UP000643810">
    <property type="component" value="Unassembled WGS sequence"/>
</dbReference>
<dbReference type="PANTHER" id="PTHR30050:SF4">
    <property type="entry name" value="ATP-BINDING PROTEIN RV3427C IN INSERTION SEQUENCE-RELATED"/>
    <property type="match status" value="1"/>
</dbReference>
<dbReference type="GO" id="GO:0005524">
    <property type="term" value="F:ATP binding"/>
    <property type="evidence" value="ECO:0007669"/>
    <property type="project" value="UniProtKB-KW"/>
</dbReference>
<organism evidence="2 3">
    <name type="scientific">Roseburia lenta</name>
    <dbReference type="NCBI Taxonomy" id="2763061"/>
    <lineage>
        <taxon>Bacteria</taxon>
        <taxon>Bacillati</taxon>
        <taxon>Bacillota</taxon>
        <taxon>Clostridia</taxon>
        <taxon>Lachnospirales</taxon>
        <taxon>Lachnospiraceae</taxon>
        <taxon>Roseburia</taxon>
    </lineage>
</organism>
<dbReference type="SUPFAM" id="SSF52540">
    <property type="entry name" value="P-loop containing nucleoside triphosphate hydrolases"/>
    <property type="match status" value="1"/>
</dbReference>
<evidence type="ECO:0000313" key="3">
    <source>
        <dbReference type="Proteomes" id="UP000643810"/>
    </source>
</evidence>
<evidence type="ECO:0000259" key="1">
    <source>
        <dbReference type="SMART" id="SM00382"/>
    </source>
</evidence>
<evidence type="ECO:0000313" key="2">
    <source>
        <dbReference type="EMBL" id="MBC5686541.1"/>
    </source>
</evidence>
<dbReference type="InterPro" id="IPR025662">
    <property type="entry name" value="Sigma_54_int_dom_ATP-bd_1"/>
</dbReference>
<dbReference type="EMBL" id="JACOPG010000003">
    <property type="protein sequence ID" value="MBC5686541.1"/>
    <property type="molecule type" value="Genomic_DNA"/>
</dbReference>
<dbReference type="CDD" id="cd00009">
    <property type="entry name" value="AAA"/>
    <property type="match status" value="1"/>
</dbReference>
<dbReference type="Gene3D" id="3.40.50.300">
    <property type="entry name" value="P-loop containing nucleotide triphosphate hydrolases"/>
    <property type="match status" value="1"/>
</dbReference>
<keyword evidence="3" id="KW-1185">Reference proteome</keyword>